<dbReference type="AlphaFoldDB" id="A0A4Y6ADK5"/>
<feature type="transmembrane region" description="Helical" evidence="1">
    <location>
        <begin position="53"/>
        <end position="71"/>
    </location>
</feature>
<keyword evidence="3" id="KW-1185">Reference proteome</keyword>
<dbReference type="KEGG" id="bay:RBAM_38940"/>
<name>A0A4Y6ADK5_BACVZ</name>
<dbReference type="Proteomes" id="UP000001120">
    <property type="component" value="Chromosome"/>
</dbReference>
<evidence type="ECO:0000256" key="1">
    <source>
        <dbReference type="SAM" id="Phobius"/>
    </source>
</evidence>
<feature type="transmembrane region" description="Helical" evidence="1">
    <location>
        <begin position="21"/>
        <end position="41"/>
    </location>
</feature>
<protein>
    <submittedName>
        <fullName evidence="2">Uncharacterized protein</fullName>
    </submittedName>
</protein>
<reference evidence="2 3" key="1">
    <citation type="journal article" date="2007" name="Nat. Biotechnol.">
        <title>Comparative analysis of the complete genome sequence of the plant growth-promoting bacterium Bacillus amyloliquefaciens FZB42.</title>
        <authorList>
            <person name="Chen X.H."/>
            <person name="Koumoutsi A."/>
            <person name="Scholz R."/>
            <person name="Eisenreich A."/>
            <person name="Schneider K."/>
            <person name="Heinemeyer I."/>
            <person name="Morgenstern B."/>
            <person name="Voss B."/>
            <person name="Hess W.R."/>
            <person name="Reva O."/>
            <person name="Junge H."/>
            <person name="Voigt B."/>
            <person name="Jungblut P.R."/>
            <person name="Vater J."/>
            <person name="Sussmuth R."/>
            <person name="Liesegang H."/>
            <person name="Strittmatter A."/>
            <person name="Gottschalk G."/>
            <person name="Borriss R."/>
        </authorList>
    </citation>
    <scope>NUCLEOTIDE SEQUENCE [LARGE SCALE GENOMIC DNA]</scope>
    <source>
        <strain evidence="3">DSM 23117 / BGSC 10A6 / LMG 26770 / FZB42</strain>
    </source>
</reference>
<sequence length="72" mass="8566">MIGQIQYIFRTQPFFFYFTRFYLKFLITCSRGTFFAFSYIFSGKRKSLFSLKTGFFASCVICFMTRCSVYAS</sequence>
<keyword evidence="1" id="KW-0812">Transmembrane</keyword>
<keyword evidence="1" id="KW-1133">Transmembrane helix</keyword>
<gene>
    <name evidence="2" type="ORF">RBAM_38940</name>
</gene>
<dbReference type="EMBL" id="CP000560">
    <property type="protein sequence ID" value="QDE58106.1"/>
    <property type="molecule type" value="Genomic_DNA"/>
</dbReference>
<accession>A0A4Y6ADK5</accession>
<organism evidence="2 3">
    <name type="scientific">Bacillus velezensis (strain DSM 23117 / BGSC 10A6 / LMG 26770 / FZB42)</name>
    <name type="common">Bacillus amyloliquefaciens subsp. plantarum</name>
    <dbReference type="NCBI Taxonomy" id="326423"/>
    <lineage>
        <taxon>Bacteria</taxon>
        <taxon>Bacillati</taxon>
        <taxon>Bacillota</taxon>
        <taxon>Bacilli</taxon>
        <taxon>Bacillales</taxon>
        <taxon>Bacillaceae</taxon>
        <taxon>Bacillus</taxon>
        <taxon>Bacillus amyloliquefaciens group</taxon>
    </lineage>
</organism>
<proteinExistence type="predicted"/>
<evidence type="ECO:0000313" key="2">
    <source>
        <dbReference type="EMBL" id="QDE58106.1"/>
    </source>
</evidence>
<evidence type="ECO:0000313" key="3">
    <source>
        <dbReference type="Proteomes" id="UP000001120"/>
    </source>
</evidence>
<keyword evidence="1" id="KW-0472">Membrane</keyword>